<name>A0ABZ3CBA1_9ACTN</name>
<dbReference type="Gene3D" id="3.40.50.1820">
    <property type="entry name" value="alpha/beta hydrolase"/>
    <property type="match status" value="1"/>
</dbReference>
<dbReference type="Proteomes" id="UP001434337">
    <property type="component" value="Chromosome"/>
</dbReference>
<comment type="similarity">
    <text evidence="1">Belongs to the peptidase S9A family.</text>
</comment>
<feature type="domain" description="Peptidase S9 prolyl oligopeptidase catalytic" evidence="5">
    <location>
        <begin position="487"/>
        <end position="705"/>
    </location>
</feature>
<keyword evidence="8" id="KW-1185">Reference proteome</keyword>
<evidence type="ECO:0000259" key="5">
    <source>
        <dbReference type="Pfam" id="PF00326"/>
    </source>
</evidence>
<dbReference type="PANTHER" id="PTHR11757:SF19">
    <property type="entry name" value="PROLYL ENDOPEPTIDASE-LIKE"/>
    <property type="match status" value="1"/>
</dbReference>
<protein>
    <submittedName>
        <fullName evidence="7">S9 family peptidase</fullName>
    </submittedName>
</protein>
<gene>
    <name evidence="7" type="ORF">PCC79_07605</name>
</gene>
<dbReference type="EMBL" id="CP115965">
    <property type="protein sequence ID" value="WZX00040.1"/>
    <property type="molecule type" value="Genomic_DNA"/>
</dbReference>
<dbReference type="SUPFAM" id="SSF53474">
    <property type="entry name" value="alpha/beta-Hydrolases"/>
    <property type="match status" value="1"/>
</dbReference>
<dbReference type="InterPro" id="IPR051543">
    <property type="entry name" value="Serine_Peptidase_S9A"/>
</dbReference>
<dbReference type="PANTHER" id="PTHR11757">
    <property type="entry name" value="PROTEASE FAMILY S9A OLIGOPEPTIDASE"/>
    <property type="match status" value="1"/>
</dbReference>
<dbReference type="Pfam" id="PF02897">
    <property type="entry name" value="Peptidase_S9_N"/>
    <property type="match status" value="1"/>
</dbReference>
<evidence type="ECO:0000256" key="3">
    <source>
        <dbReference type="ARBA" id="ARBA00022801"/>
    </source>
</evidence>
<keyword evidence="3" id="KW-0378">Hydrolase</keyword>
<evidence type="ECO:0000313" key="7">
    <source>
        <dbReference type="EMBL" id="WZX00040.1"/>
    </source>
</evidence>
<organism evidence="7 8">
    <name type="scientific">Propioniciclava soli</name>
    <dbReference type="NCBI Taxonomy" id="2775081"/>
    <lineage>
        <taxon>Bacteria</taxon>
        <taxon>Bacillati</taxon>
        <taxon>Actinomycetota</taxon>
        <taxon>Actinomycetes</taxon>
        <taxon>Propionibacteriales</taxon>
        <taxon>Propionibacteriaceae</taxon>
        <taxon>Propioniciclava</taxon>
    </lineage>
</organism>
<dbReference type="Pfam" id="PF00326">
    <property type="entry name" value="Peptidase_S9"/>
    <property type="match status" value="1"/>
</dbReference>
<proteinExistence type="inferred from homology"/>
<keyword evidence="2" id="KW-0645">Protease</keyword>
<evidence type="ECO:0000256" key="4">
    <source>
        <dbReference type="ARBA" id="ARBA00022825"/>
    </source>
</evidence>
<dbReference type="SUPFAM" id="SSF50993">
    <property type="entry name" value="Peptidase/esterase 'gauge' domain"/>
    <property type="match status" value="1"/>
</dbReference>
<dbReference type="InterPro" id="IPR029058">
    <property type="entry name" value="AB_hydrolase_fold"/>
</dbReference>
<dbReference type="InterPro" id="IPR023302">
    <property type="entry name" value="Pept_S9A_N"/>
</dbReference>
<dbReference type="PRINTS" id="PR00862">
    <property type="entry name" value="PROLIGOPTASE"/>
</dbReference>
<accession>A0ABZ3CBA1</accession>
<dbReference type="InterPro" id="IPR002470">
    <property type="entry name" value="Peptidase_S9A"/>
</dbReference>
<evidence type="ECO:0000256" key="2">
    <source>
        <dbReference type="ARBA" id="ARBA00022670"/>
    </source>
</evidence>
<sequence length="717" mass="78423">MSSNLPVPPHAPQRPFTRLVHGDAVEDPYHWMADKTDPAFTAHLEAENAYADALTAHLSDLREELYEDISARTKQTDLSVPLHVAHRDGTAYWYYSRTVEGLDYPLSCRLPATSRDAIPDVTEPHPDEVVILDGNALAQGHDFSALGWSEVSPDGRRLAYAVDHTGDERYDLVVLDLATGVVLDDTVTGIGAGGAWAGDDWIFHTRVDAAWRPHEVWRHRIGSLDDDALVLAEPDAMFWLGVGSSRDDAWVLVEAASRTTSETHLVPAADPTASPRCVAPRRPGVEYAVEVGPDALWILHNHDAPQFSLARVPLATPDAPWETVLAHDPDTRLVDVAVYDAALVVSHRTAGLPGIRVCDRLPGGLLGPARELEFDEPLYDVGAEDAPDADTDRIRFGYESLTSPPSVWEYHFATGERRLLKESEVRDHPVHGPYDRTRYVAERLWATAEDGVAVPISLVRHVDTPVDGTAPGLLTGYGSYEIPNDPHFATSRISLLDRGFVVAIAHVRGGGELGRPWYEGGKELAKTTTFTDFVACARLLVDAGHVAPDRLAIEGGSAGGLLIGAAVNLAPDLFRAAHAIVPFVDPLTTILNPELPLTVMEWEEWGDPLHDPQVYAYMKAYSPYENIDAGPYPAILASTSYHDTRVEVTEPAKWVARLRDRATNPPGRPILLRTEMAGGHGGVSGRYKAWRERAWQLAWLIDQVGRGASAPQVTRAG</sequence>
<reference evidence="7 8" key="1">
    <citation type="journal article" date="2023" name="Environ Microbiome">
        <title>A coral-associated actinobacterium mitigates coral bleaching under heat stress.</title>
        <authorList>
            <person name="Li J."/>
            <person name="Zou Y."/>
            <person name="Li Q."/>
            <person name="Zhang J."/>
            <person name="Bourne D.G."/>
            <person name="Lyu Y."/>
            <person name="Liu C."/>
            <person name="Zhang S."/>
        </authorList>
    </citation>
    <scope>NUCLEOTIDE SEQUENCE [LARGE SCALE GENOMIC DNA]</scope>
    <source>
        <strain evidence="7 8">SCSIO 13291</strain>
    </source>
</reference>
<feature type="domain" description="Peptidase S9A N-terminal" evidence="6">
    <location>
        <begin position="14"/>
        <end position="422"/>
    </location>
</feature>
<evidence type="ECO:0000256" key="1">
    <source>
        <dbReference type="ARBA" id="ARBA00005228"/>
    </source>
</evidence>
<dbReference type="InterPro" id="IPR001375">
    <property type="entry name" value="Peptidase_S9_cat"/>
</dbReference>
<keyword evidence="4" id="KW-0720">Serine protease</keyword>
<evidence type="ECO:0000259" key="6">
    <source>
        <dbReference type="Pfam" id="PF02897"/>
    </source>
</evidence>
<dbReference type="Gene3D" id="2.130.10.120">
    <property type="entry name" value="Prolyl oligopeptidase, N-terminal domain"/>
    <property type="match status" value="1"/>
</dbReference>
<evidence type="ECO:0000313" key="8">
    <source>
        <dbReference type="Proteomes" id="UP001434337"/>
    </source>
</evidence>
<dbReference type="RefSeq" id="WP_342373453.1">
    <property type="nucleotide sequence ID" value="NZ_CP115965.1"/>
</dbReference>